<gene>
    <name evidence="11" type="ORF">VNE69_05149</name>
</gene>
<dbReference type="PANTHER" id="PTHR44111">
    <property type="entry name" value="ELONGATOR COMPLEX PROTEIN 2"/>
    <property type="match status" value="1"/>
</dbReference>
<proteinExistence type="inferred from homology"/>
<dbReference type="PANTHER" id="PTHR44111:SF1">
    <property type="entry name" value="ELONGATOR COMPLEX PROTEIN 2"/>
    <property type="match status" value="1"/>
</dbReference>
<dbReference type="GeneID" id="90541373"/>
<evidence type="ECO:0000313" key="12">
    <source>
        <dbReference type="Proteomes" id="UP001334084"/>
    </source>
</evidence>
<evidence type="ECO:0000256" key="9">
    <source>
        <dbReference type="ARBA" id="ARBA00023242"/>
    </source>
</evidence>
<keyword evidence="12" id="KW-1185">Reference proteome</keyword>
<evidence type="ECO:0000256" key="1">
    <source>
        <dbReference type="ARBA" id="ARBA00004123"/>
    </source>
</evidence>
<feature type="repeat" description="WD" evidence="10">
    <location>
        <begin position="640"/>
        <end position="674"/>
    </location>
</feature>
<dbReference type="Proteomes" id="UP001334084">
    <property type="component" value="Chromosome 5"/>
</dbReference>
<evidence type="ECO:0000256" key="8">
    <source>
        <dbReference type="ARBA" id="ARBA00022737"/>
    </source>
</evidence>
<dbReference type="PROSITE" id="PS50294">
    <property type="entry name" value="WD_REPEATS_REGION"/>
    <property type="match status" value="2"/>
</dbReference>
<dbReference type="KEGG" id="vnx:VNE69_05149"/>
<dbReference type="SUPFAM" id="SSF50998">
    <property type="entry name" value="Quinoprotein alcohol dehydrogenase-like"/>
    <property type="match status" value="1"/>
</dbReference>
<evidence type="ECO:0000256" key="3">
    <source>
        <dbReference type="ARBA" id="ARBA00005043"/>
    </source>
</evidence>
<reference evidence="11" key="1">
    <citation type="journal article" date="2024" name="BMC Genomics">
        <title>Functional annotation of a divergent genome using sequence and structure-based similarity.</title>
        <authorList>
            <person name="Svedberg D."/>
            <person name="Winiger R.R."/>
            <person name="Berg A."/>
            <person name="Sharma H."/>
            <person name="Tellgren-Roth C."/>
            <person name="Debrunner-Vossbrinck B.A."/>
            <person name="Vossbrinck C.R."/>
            <person name="Barandun J."/>
        </authorList>
    </citation>
    <scope>NUCLEOTIDE SEQUENCE</scope>
    <source>
        <strain evidence="11">Illinois isolate</strain>
    </source>
</reference>
<dbReference type="InterPro" id="IPR015943">
    <property type="entry name" value="WD40/YVTN_repeat-like_dom_sf"/>
</dbReference>
<evidence type="ECO:0000256" key="4">
    <source>
        <dbReference type="ARBA" id="ARBA00005881"/>
    </source>
</evidence>
<dbReference type="EMBL" id="CP142730">
    <property type="protein sequence ID" value="WUR03560.1"/>
    <property type="molecule type" value="Genomic_DNA"/>
</dbReference>
<accession>A0AAX4JC61</accession>
<dbReference type="GO" id="GO:0005634">
    <property type="term" value="C:nucleus"/>
    <property type="evidence" value="ECO:0007669"/>
    <property type="project" value="UniProtKB-SubCell"/>
</dbReference>
<dbReference type="SMART" id="SM00320">
    <property type="entry name" value="WD40"/>
    <property type="match status" value="9"/>
</dbReference>
<keyword evidence="6" id="KW-0963">Cytoplasm</keyword>
<dbReference type="InterPro" id="IPR011047">
    <property type="entry name" value="Quinoprotein_ADH-like_sf"/>
</dbReference>
<sequence>MIRQTVFGGCNIKTRTSLFHEDGVYFCSSSNILITDDVKVKEVVFLDGFLNFVQVVNSDFLLSGDNLGNLYLVRKGKEANLLDSAKQEKLKSNKNRSEKMSNEEWVVDKIPFYNYLQDACFVDPNFIVCAFLKAIKIYDFKNMSIKSEIELNTVISCMNCNDSFVYVGTTNGDLFIYNLDLVLKHTIKIHDDRVQDLKFKKINQTIFMISSSTDSTIKIWQINKKFLKHVQTLVGHNDWVSQVNWTQDNSILSSSSDKTIRLWKFTDLKWECDTILGGAWIFYKFDECISDFISGHTDSVTKLDWSKNYLLSTSLDKTVRIFYNNREVGRPLTHGYEIQTGAFVEDWNLRIIVGGNETILRVLKPTYLFYQSCEWMKNNLKQIAEMHNNKTNLDDKNQQIHISEEEDLIFDETDFKFASVPAELSLTNDDIDHYDFQNVNEFLLSTTGFSEIKKVYGHYFEISDLAVSKNFIASSNKSLTKKFGGVFLWNKKLENIDYLEVHSYGINKLRFSPDEKYLCSVSKDKTSCIYEITHSNDTINIINDKWLKVKYINNDHKRIVWDCAFSFDSKYIATCSRDKNVFIYDLQEENKIVANFVFQNEVTALDFGPKNYTLVAGTEKGEIHKIIKKEGDFKLQEEIIRAHSQGVTVIRFNKKGDLVATGGHDGLINIYKQE</sequence>
<comment type="similarity">
    <text evidence="4">Belongs to the WD repeat ELP2 family.</text>
</comment>
<dbReference type="AlphaFoldDB" id="A0AAX4JC61"/>
<dbReference type="GO" id="GO:0033588">
    <property type="term" value="C:elongator holoenzyme complex"/>
    <property type="evidence" value="ECO:0007669"/>
    <property type="project" value="InterPro"/>
</dbReference>
<evidence type="ECO:0000256" key="6">
    <source>
        <dbReference type="ARBA" id="ARBA00022490"/>
    </source>
</evidence>
<organism evidence="11 12">
    <name type="scientific">Vairimorpha necatrix</name>
    <dbReference type="NCBI Taxonomy" id="6039"/>
    <lineage>
        <taxon>Eukaryota</taxon>
        <taxon>Fungi</taxon>
        <taxon>Fungi incertae sedis</taxon>
        <taxon>Microsporidia</taxon>
        <taxon>Nosematidae</taxon>
        <taxon>Vairimorpha</taxon>
    </lineage>
</organism>
<feature type="repeat" description="WD" evidence="10">
    <location>
        <begin position="553"/>
        <end position="594"/>
    </location>
</feature>
<feature type="repeat" description="WD" evidence="10">
    <location>
        <begin position="293"/>
        <end position="322"/>
    </location>
</feature>
<evidence type="ECO:0000313" key="11">
    <source>
        <dbReference type="EMBL" id="WUR03560.1"/>
    </source>
</evidence>
<protein>
    <recommendedName>
        <fullName evidence="5">Elongator complex protein 2</fullName>
    </recommendedName>
</protein>
<dbReference type="GO" id="GO:0002098">
    <property type="term" value="P:tRNA wobble uridine modification"/>
    <property type="evidence" value="ECO:0007669"/>
    <property type="project" value="InterPro"/>
</dbReference>
<dbReference type="Pfam" id="PF00400">
    <property type="entry name" value="WD40"/>
    <property type="match status" value="6"/>
</dbReference>
<name>A0AAX4JC61_9MICR</name>
<evidence type="ECO:0000256" key="10">
    <source>
        <dbReference type="PROSITE-ProRule" id="PRU00221"/>
    </source>
</evidence>
<comment type="pathway">
    <text evidence="3">tRNA modification; 5-methoxycarbonylmethyl-2-thiouridine-tRNA biosynthesis.</text>
</comment>
<dbReference type="PROSITE" id="PS50082">
    <property type="entry name" value="WD_REPEATS_2"/>
    <property type="match status" value="6"/>
</dbReference>
<feature type="repeat" description="WD" evidence="10">
    <location>
        <begin position="233"/>
        <end position="264"/>
    </location>
</feature>
<dbReference type="InterPro" id="IPR001680">
    <property type="entry name" value="WD40_rpt"/>
</dbReference>
<keyword evidence="7 10" id="KW-0853">WD repeat</keyword>
<keyword evidence="8" id="KW-0677">Repeat</keyword>
<comment type="subcellular location">
    <subcellularLocation>
        <location evidence="2">Cytoplasm</location>
    </subcellularLocation>
    <subcellularLocation>
        <location evidence="1">Nucleus</location>
    </subcellularLocation>
</comment>
<evidence type="ECO:0000256" key="5">
    <source>
        <dbReference type="ARBA" id="ARBA00020267"/>
    </source>
</evidence>
<dbReference type="RefSeq" id="XP_065329705.1">
    <property type="nucleotide sequence ID" value="XM_065473633.1"/>
</dbReference>
<keyword evidence="9" id="KW-0539">Nucleus</keyword>
<feature type="repeat" description="WD" evidence="10">
    <location>
        <begin position="187"/>
        <end position="223"/>
    </location>
</feature>
<evidence type="ECO:0000256" key="2">
    <source>
        <dbReference type="ARBA" id="ARBA00004496"/>
    </source>
</evidence>
<dbReference type="GO" id="GO:0005737">
    <property type="term" value="C:cytoplasm"/>
    <property type="evidence" value="ECO:0007669"/>
    <property type="project" value="UniProtKB-SubCell"/>
</dbReference>
<dbReference type="Gene3D" id="2.130.10.10">
    <property type="entry name" value="YVTN repeat-like/Quinoprotein amine dehydrogenase"/>
    <property type="match status" value="3"/>
</dbReference>
<dbReference type="InterPro" id="IPR037289">
    <property type="entry name" value="Elp2"/>
</dbReference>
<evidence type="ECO:0000256" key="7">
    <source>
        <dbReference type="ARBA" id="ARBA00022574"/>
    </source>
</evidence>
<feature type="repeat" description="WD" evidence="10">
    <location>
        <begin position="499"/>
        <end position="540"/>
    </location>
</feature>